<dbReference type="Proteomes" id="UP000008743">
    <property type="component" value="Unassembled WGS sequence"/>
</dbReference>
<protein>
    <submittedName>
        <fullName evidence="1">Uncharacterized protein</fullName>
    </submittedName>
</protein>
<gene>
    <name evidence="1" type="ORF">CAOG_004151</name>
</gene>
<proteinExistence type="predicted"/>
<evidence type="ECO:0000313" key="1">
    <source>
        <dbReference type="EMBL" id="KJE93349.1"/>
    </source>
</evidence>
<keyword evidence="2" id="KW-1185">Reference proteome</keyword>
<sequence length="151" mass="16994">MLRSAVPFLRQALQLRAPVTAAAAAAAPAAIAARGYATHVLDNPEYAARDKEIQAAAAASDALFRQEVADRKKLTQSIAKLKRAFDDGKPSDLPKDLLHNIANTLVKYNDRFAVKRFQVYLKEYELEIDEDVRRRMDEFLTRTADDDWFAN</sequence>
<dbReference type="InParanoid" id="A0A0D2X2Y1"/>
<reference evidence="2" key="1">
    <citation type="submission" date="2011-02" db="EMBL/GenBank/DDBJ databases">
        <title>The Genome Sequence of Capsaspora owczarzaki ATCC 30864.</title>
        <authorList>
            <person name="Russ C."/>
            <person name="Cuomo C."/>
            <person name="Burger G."/>
            <person name="Gray M.W."/>
            <person name="Holland P.W.H."/>
            <person name="King N."/>
            <person name="Lang F.B.F."/>
            <person name="Roger A.J."/>
            <person name="Ruiz-Trillo I."/>
            <person name="Young S.K."/>
            <person name="Zeng Q."/>
            <person name="Gargeya S."/>
            <person name="Alvarado L."/>
            <person name="Berlin A."/>
            <person name="Chapman S.B."/>
            <person name="Chen Z."/>
            <person name="Freedman E."/>
            <person name="Gellesch M."/>
            <person name="Goldberg J."/>
            <person name="Griggs A."/>
            <person name="Gujja S."/>
            <person name="Heilman E."/>
            <person name="Heiman D."/>
            <person name="Howarth C."/>
            <person name="Mehta T."/>
            <person name="Neiman D."/>
            <person name="Pearson M."/>
            <person name="Roberts A."/>
            <person name="Saif S."/>
            <person name="Shea T."/>
            <person name="Shenoy N."/>
            <person name="Sisk P."/>
            <person name="Stolte C."/>
            <person name="Sykes S."/>
            <person name="White J."/>
            <person name="Yandava C."/>
            <person name="Haas B."/>
            <person name="Nusbaum C."/>
            <person name="Birren B."/>
        </authorList>
    </citation>
    <scope>NUCLEOTIDE SEQUENCE</scope>
    <source>
        <strain evidence="2">ATCC 30864</strain>
    </source>
</reference>
<dbReference type="AlphaFoldDB" id="A0A0D2X2Y1"/>
<name>A0A0D2X2Y1_CAPO3</name>
<organism evidence="1 2">
    <name type="scientific">Capsaspora owczarzaki (strain ATCC 30864)</name>
    <dbReference type="NCBI Taxonomy" id="595528"/>
    <lineage>
        <taxon>Eukaryota</taxon>
        <taxon>Filasterea</taxon>
        <taxon>Capsaspora</taxon>
    </lineage>
</organism>
<evidence type="ECO:0000313" key="2">
    <source>
        <dbReference type="Proteomes" id="UP000008743"/>
    </source>
</evidence>
<dbReference type="EMBL" id="KE346365">
    <property type="protein sequence ID" value="KJE93349.1"/>
    <property type="molecule type" value="Genomic_DNA"/>
</dbReference>
<dbReference type="RefSeq" id="XP_004347976.1">
    <property type="nucleotide sequence ID" value="XM_004347926.2"/>
</dbReference>
<accession>A0A0D2X2Y1</accession>